<dbReference type="InterPro" id="IPR036388">
    <property type="entry name" value="WH-like_DNA-bd_sf"/>
</dbReference>
<keyword evidence="5" id="KW-0238">DNA-binding</keyword>
<dbReference type="InterPro" id="IPR016371">
    <property type="entry name" value="RNA_pol_sigma-H_factor"/>
</dbReference>
<dbReference type="PIRSF" id="PIRSF002939">
    <property type="entry name" value="RNA_polymerase_sigma-H_factor"/>
    <property type="match status" value="1"/>
</dbReference>
<protein>
    <recommendedName>
        <fullName evidence="2">RNA polymerase sigma factor SigS</fullName>
    </recommendedName>
</protein>
<dbReference type="Proteomes" id="UP000606720">
    <property type="component" value="Unassembled WGS sequence"/>
</dbReference>
<keyword evidence="6" id="KW-0804">Transcription</keyword>
<reference evidence="9" key="1">
    <citation type="submission" date="2020-08" db="EMBL/GenBank/DDBJ databases">
        <title>Genome public.</title>
        <authorList>
            <person name="Liu C."/>
            <person name="Sun Q."/>
        </authorList>
    </citation>
    <scope>NUCLEOTIDE SEQUENCE</scope>
    <source>
        <strain evidence="9">BX1005</strain>
    </source>
</reference>
<accession>A0A923RSC8</accession>
<evidence type="ECO:0000256" key="7">
    <source>
        <dbReference type="ARBA" id="ARBA00024701"/>
    </source>
</evidence>
<dbReference type="InterPro" id="IPR014284">
    <property type="entry name" value="RNA_pol_sigma-70_dom"/>
</dbReference>
<organism evidence="9 10">
    <name type="scientific">Roseburia zhanii</name>
    <dbReference type="NCBI Taxonomy" id="2763064"/>
    <lineage>
        <taxon>Bacteria</taxon>
        <taxon>Bacillati</taxon>
        <taxon>Bacillota</taxon>
        <taxon>Clostridia</taxon>
        <taxon>Lachnospirales</taxon>
        <taxon>Lachnospiraceae</taxon>
        <taxon>Roseburia</taxon>
    </lineage>
</organism>
<dbReference type="PANTHER" id="PTHR30385:SF1">
    <property type="entry name" value="RNA POLYMERASE SIGMA-H FACTOR"/>
    <property type="match status" value="1"/>
</dbReference>
<dbReference type="NCBIfam" id="TIGR02937">
    <property type="entry name" value="sigma70-ECF"/>
    <property type="match status" value="1"/>
</dbReference>
<comment type="similarity">
    <text evidence="1">Belongs to the sigma-70 factor family.</text>
</comment>
<dbReference type="AlphaFoldDB" id="A0A923RSC8"/>
<dbReference type="InterPro" id="IPR016032">
    <property type="entry name" value="Sig_transdc_resp-reg_C-effctor"/>
</dbReference>
<evidence type="ECO:0000256" key="1">
    <source>
        <dbReference type="ARBA" id="ARBA00007788"/>
    </source>
</evidence>
<dbReference type="PROSITE" id="PS00715">
    <property type="entry name" value="SIGMA70_1"/>
    <property type="match status" value="1"/>
</dbReference>
<dbReference type="GO" id="GO:0016987">
    <property type="term" value="F:sigma factor activity"/>
    <property type="evidence" value="ECO:0007669"/>
    <property type="project" value="UniProtKB-KW"/>
</dbReference>
<proteinExistence type="inferred from homology"/>
<dbReference type="InterPro" id="IPR013249">
    <property type="entry name" value="RNA_pol_sigma70_r4_t2"/>
</dbReference>
<dbReference type="RefSeq" id="WP_186866438.1">
    <property type="nucleotide sequence ID" value="NZ_JACOPH010000002.1"/>
</dbReference>
<comment type="caution">
    <text evidence="9">The sequence shown here is derived from an EMBL/GenBank/DDBJ whole genome shotgun (WGS) entry which is preliminary data.</text>
</comment>
<dbReference type="SUPFAM" id="SSF88946">
    <property type="entry name" value="Sigma2 domain of RNA polymerase sigma factors"/>
    <property type="match status" value="1"/>
</dbReference>
<evidence type="ECO:0000313" key="9">
    <source>
        <dbReference type="EMBL" id="MBC5713526.1"/>
    </source>
</evidence>
<dbReference type="Gene3D" id="1.10.10.10">
    <property type="entry name" value="Winged helix-like DNA-binding domain superfamily/Winged helix DNA-binding domain"/>
    <property type="match status" value="1"/>
</dbReference>
<sequence>MEDYAGRTDEELIAELRDNRDEIIDYLLEKYKSLVRKHANALYLIGGDTDDLIQEGMIGLFKAIREYQPGHEASFYHFADLCIARQMYTAVEASNRKKHAPLNSYISLYDDPDADGVTLADILPADADENPEHLLIGKENIEQKLEMLSKKLSKMEKQVFDHMLEGLNYRQIAERMGKSPKAIDNAIQRMRGKIM</sequence>
<keyword evidence="4" id="KW-0731">Sigma factor</keyword>
<dbReference type="InterPro" id="IPR007627">
    <property type="entry name" value="RNA_pol_sigma70_r2"/>
</dbReference>
<keyword evidence="10" id="KW-1185">Reference proteome</keyword>
<evidence type="ECO:0000256" key="3">
    <source>
        <dbReference type="ARBA" id="ARBA00023015"/>
    </source>
</evidence>
<dbReference type="InterPro" id="IPR013325">
    <property type="entry name" value="RNA_pol_sigma_r2"/>
</dbReference>
<dbReference type="Pfam" id="PF04542">
    <property type="entry name" value="Sigma70_r2"/>
    <property type="match status" value="1"/>
</dbReference>
<dbReference type="GO" id="GO:0006352">
    <property type="term" value="P:DNA-templated transcription initiation"/>
    <property type="evidence" value="ECO:0007669"/>
    <property type="project" value="InterPro"/>
</dbReference>
<gene>
    <name evidence="9" type="ORF">H8S17_04735</name>
</gene>
<evidence type="ECO:0000256" key="4">
    <source>
        <dbReference type="ARBA" id="ARBA00023082"/>
    </source>
</evidence>
<comment type="function">
    <text evidence="7">Sigma factors are initiation factors that promote the attachment of RNA polymerase to specific initiation sites and are then released. Sigma-S contributes to the protection against external stress, thus playing a role in cellular fitness and survival.</text>
</comment>
<dbReference type="InterPro" id="IPR000943">
    <property type="entry name" value="RNA_pol_sigma70"/>
</dbReference>
<name>A0A923RSC8_9FIRM</name>
<feature type="domain" description="RNA polymerase sigma-70" evidence="8">
    <location>
        <begin position="51"/>
        <end position="64"/>
    </location>
</feature>
<dbReference type="PANTHER" id="PTHR30385">
    <property type="entry name" value="SIGMA FACTOR F FLAGELLAR"/>
    <property type="match status" value="1"/>
</dbReference>
<evidence type="ECO:0000259" key="8">
    <source>
        <dbReference type="PROSITE" id="PS00715"/>
    </source>
</evidence>
<dbReference type="Gene3D" id="1.10.1740.10">
    <property type="match status" value="1"/>
</dbReference>
<evidence type="ECO:0000313" key="10">
    <source>
        <dbReference type="Proteomes" id="UP000606720"/>
    </source>
</evidence>
<dbReference type="GO" id="GO:0003677">
    <property type="term" value="F:DNA binding"/>
    <property type="evidence" value="ECO:0007669"/>
    <property type="project" value="UniProtKB-KW"/>
</dbReference>
<evidence type="ECO:0000256" key="6">
    <source>
        <dbReference type="ARBA" id="ARBA00023163"/>
    </source>
</evidence>
<dbReference type="Pfam" id="PF08281">
    <property type="entry name" value="Sigma70_r4_2"/>
    <property type="match status" value="1"/>
</dbReference>
<dbReference type="SUPFAM" id="SSF46894">
    <property type="entry name" value="C-terminal effector domain of the bipartite response regulators"/>
    <property type="match status" value="1"/>
</dbReference>
<evidence type="ECO:0000256" key="2">
    <source>
        <dbReference type="ARBA" id="ARBA00021245"/>
    </source>
</evidence>
<dbReference type="EMBL" id="JACOPH010000002">
    <property type="protein sequence ID" value="MBC5713526.1"/>
    <property type="molecule type" value="Genomic_DNA"/>
</dbReference>
<evidence type="ECO:0000256" key="5">
    <source>
        <dbReference type="ARBA" id="ARBA00023125"/>
    </source>
</evidence>
<keyword evidence="3" id="KW-0805">Transcription regulation</keyword>